<reference evidence="2" key="2">
    <citation type="submission" date="2023-05" db="EMBL/GenBank/DDBJ databases">
        <authorList>
            <consortium name="Lawrence Berkeley National Laboratory"/>
            <person name="Steindorff A."/>
            <person name="Hensen N."/>
            <person name="Bonometti L."/>
            <person name="Westerberg I."/>
            <person name="Brannstrom I.O."/>
            <person name="Guillou S."/>
            <person name="Cros-Aarteil S."/>
            <person name="Calhoun S."/>
            <person name="Haridas S."/>
            <person name="Kuo A."/>
            <person name="Mondo S."/>
            <person name="Pangilinan J."/>
            <person name="Riley R."/>
            <person name="Labutti K."/>
            <person name="Andreopoulos B."/>
            <person name="Lipzen A."/>
            <person name="Chen C."/>
            <person name="Yanf M."/>
            <person name="Daum C."/>
            <person name="Ng V."/>
            <person name="Clum A."/>
            <person name="Ohm R."/>
            <person name="Martin F."/>
            <person name="Silar P."/>
            <person name="Natvig D."/>
            <person name="Lalanne C."/>
            <person name="Gautier V."/>
            <person name="Ament-Velasquez S.L."/>
            <person name="Kruys A."/>
            <person name="Hutchinson M.I."/>
            <person name="Powell A.J."/>
            <person name="Barry K."/>
            <person name="Miller A.N."/>
            <person name="Grigoriev I.V."/>
            <person name="Debuchy R."/>
            <person name="Gladieux P."/>
            <person name="Thoren M.H."/>
            <person name="Johannesson H."/>
        </authorList>
    </citation>
    <scope>NUCLEOTIDE SEQUENCE</scope>
    <source>
        <strain evidence="2">CBS 731.68</strain>
    </source>
</reference>
<organism evidence="2 3">
    <name type="scientific">Parathielavia appendiculata</name>
    <dbReference type="NCBI Taxonomy" id="2587402"/>
    <lineage>
        <taxon>Eukaryota</taxon>
        <taxon>Fungi</taxon>
        <taxon>Dikarya</taxon>
        <taxon>Ascomycota</taxon>
        <taxon>Pezizomycotina</taxon>
        <taxon>Sordariomycetes</taxon>
        <taxon>Sordariomycetidae</taxon>
        <taxon>Sordariales</taxon>
        <taxon>Chaetomiaceae</taxon>
        <taxon>Parathielavia</taxon>
    </lineage>
</organism>
<protein>
    <submittedName>
        <fullName evidence="2">Uncharacterized protein</fullName>
    </submittedName>
</protein>
<reference evidence="2" key="1">
    <citation type="journal article" date="2023" name="Mol. Phylogenet. Evol.">
        <title>Genome-scale phylogeny and comparative genomics of the fungal order Sordariales.</title>
        <authorList>
            <person name="Hensen N."/>
            <person name="Bonometti L."/>
            <person name="Westerberg I."/>
            <person name="Brannstrom I.O."/>
            <person name="Guillou S."/>
            <person name="Cros-Aarteil S."/>
            <person name="Calhoun S."/>
            <person name="Haridas S."/>
            <person name="Kuo A."/>
            <person name="Mondo S."/>
            <person name="Pangilinan J."/>
            <person name="Riley R."/>
            <person name="LaButti K."/>
            <person name="Andreopoulos B."/>
            <person name="Lipzen A."/>
            <person name="Chen C."/>
            <person name="Yan M."/>
            <person name="Daum C."/>
            <person name="Ng V."/>
            <person name="Clum A."/>
            <person name="Steindorff A."/>
            <person name="Ohm R.A."/>
            <person name="Martin F."/>
            <person name="Silar P."/>
            <person name="Natvig D.O."/>
            <person name="Lalanne C."/>
            <person name="Gautier V."/>
            <person name="Ament-Velasquez S.L."/>
            <person name="Kruys A."/>
            <person name="Hutchinson M.I."/>
            <person name="Powell A.J."/>
            <person name="Barry K."/>
            <person name="Miller A.N."/>
            <person name="Grigoriev I.V."/>
            <person name="Debuchy R."/>
            <person name="Gladieux P."/>
            <person name="Hiltunen Thoren M."/>
            <person name="Johannesson H."/>
        </authorList>
    </citation>
    <scope>NUCLEOTIDE SEQUENCE</scope>
    <source>
        <strain evidence="2">CBS 731.68</strain>
    </source>
</reference>
<proteinExistence type="predicted"/>
<evidence type="ECO:0000313" key="2">
    <source>
        <dbReference type="EMBL" id="KAK4120735.1"/>
    </source>
</evidence>
<sequence length="67" mass="7699">MVWAVLPSRDFLAGIVVGAPLLFGYWLEIFLACIVKIERVLKDDSQRESCFKSENARYHFAPIIEPE</sequence>
<keyword evidence="3" id="KW-1185">Reference proteome</keyword>
<feature type="transmembrane region" description="Helical" evidence="1">
    <location>
        <begin position="12"/>
        <end position="35"/>
    </location>
</feature>
<accession>A0AAN6TU15</accession>
<dbReference type="GeneID" id="87830384"/>
<evidence type="ECO:0000256" key="1">
    <source>
        <dbReference type="SAM" id="Phobius"/>
    </source>
</evidence>
<dbReference type="EMBL" id="MU853237">
    <property type="protein sequence ID" value="KAK4120735.1"/>
    <property type="molecule type" value="Genomic_DNA"/>
</dbReference>
<evidence type="ECO:0000313" key="3">
    <source>
        <dbReference type="Proteomes" id="UP001302602"/>
    </source>
</evidence>
<dbReference type="RefSeq" id="XP_062644506.1">
    <property type="nucleotide sequence ID" value="XM_062793615.1"/>
</dbReference>
<keyword evidence="1" id="KW-0472">Membrane</keyword>
<keyword evidence="1" id="KW-1133">Transmembrane helix</keyword>
<comment type="caution">
    <text evidence="2">The sequence shown here is derived from an EMBL/GenBank/DDBJ whole genome shotgun (WGS) entry which is preliminary data.</text>
</comment>
<gene>
    <name evidence="2" type="ORF">N657DRAFT_648917</name>
</gene>
<keyword evidence="1" id="KW-0812">Transmembrane</keyword>
<dbReference type="Proteomes" id="UP001302602">
    <property type="component" value="Unassembled WGS sequence"/>
</dbReference>
<dbReference type="AlphaFoldDB" id="A0AAN6TU15"/>
<name>A0AAN6TU15_9PEZI</name>